<dbReference type="EMBL" id="CP165735">
    <property type="protein sequence ID" value="XDV70833.1"/>
    <property type="molecule type" value="Genomic_DNA"/>
</dbReference>
<dbReference type="InterPro" id="IPR003776">
    <property type="entry name" value="YcaO-like_dom"/>
</dbReference>
<protein>
    <submittedName>
        <fullName evidence="2">YcaO-like family protein</fullName>
    </submittedName>
</protein>
<reference evidence="2" key="1">
    <citation type="submission" date="2024-07" db="EMBL/GenBank/DDBJ databases">
        <authorList>
            <person name="Li J."/>
            <person name="Wei H."/>
            <person name="Ma J."/>
        </authorList>
    </citation>
    <scope>NUCLEOTIDE SEQUENCE</scope>
    <source>
        <strain evidence="2">AMU7</strain>
    </source>
</reference>
<evidence type="ECO:0000313" key="2">
    <source>
        <dbReference type="EMBL" id="XDV70833.1"/>
    </source>
</evidence>
<name>A0AB39YLK6_9MICC</name>
<dbReference type="PROSITE" id="PS51664">
    <property type="entry name" value="YCAO"/>
    <property type="match status" value="1"/>
</dbReference>
<dbReference type="Gene3D" id="3.30.1330.230">
    <property type="match status" value="1"/>
</dbReference>
<proteinExistence type="predicted"/>
<dbReference type="PANTHER" id="PTHR37809">
    <property type="entry name" value="RIBOSOMAL PROTEIN S12 METHYLTHIOTRANSFERASE ACCESSORY FACTOR YCAO"/>
    <property type="match status" value="1"/>
</dbReference>
<accession>A0AB39YLK6</accession>
<sequence length="396" mass="42551">MSIDPVRTLDPSLGLVSESGVYVPNEVGLWRTAGVLAHGRASQAGFASAVGAFDVRKRDSITRGAGEAVERFALAPAPADSEHLLVRTGGADPRIDFISAALGRPSALAYEFPWYRATNLLTGKASHVPAPVVDYCPGHMEANPWDRFFDPSPNGAASGPSEVFAQIAGIGEVLERDAFLAAWHQRTPLFSFDVASLPDAVRSTRETRSFLLLLDAARSAGVEPLLAFTPQQGSPLLTAMCVIADEAHFGAVGLKAAAHPVSALRGALQEGLQIRELFQTRSRPRSPEAVTDDDSRADFWTTPAPIDGLLRWAQSFQPVGLPDIQPTPDVETLVRYLAGRDIQTHWVSLTHRLPAAIQDMGWVAGKAICPGTVPLTMDETKRLFLPGHISTPHPLI</sequence>
<dbReference type="AlphaFoldDB" id="A0AB39YLK6"/>
<gene>
    <name evidence="2" type="ORF">ABQM86_17985</name>
</gene>
<dbReference type="RefSeq" id="WP_369745179.1">
    <property type="nucleotide sequence ID" value="NZ_CP165735.1"/>
</dbReference>
<organism evidence="2">
    <name type="scientific">Paenarthrobacter sp. AMU7</name>
    <dbReference type="NCBI Taxonomy" id="3162492"/>
    <lineage>
        <taxon>Bacteria</taxon>
        <taxon>Bacillati</taxon>
        <taxon>Actinomycetota</taxon>
        <taxon>Actinomycetes</taxon>
        <taxon>Micrococcales</taxon>
        <taxon>Micrococcaceae</taxon>
        <taxon>Paenarthrobacter</taxon>
    </lineage>
</organism>
<dbReference type="Pfam" id="PF02624">
    <property type="entry name" value="YcaO"/>
    <property type="match status" value="1"/>
</dbReference>
<evidence type="ECO:0000259" key="1">
    <source>
        <dbReference type="PROSITE" id="PS51664"/>
    </source>
</evidence>
<feature type="domain" description="YcaO" evidence="1">
    <location>
        <begin position="52"/>
        <end position="396"/>
    </location>
</feature>
<dbReference type="PANTHER" id="PTHR37809:SF1">
    <property type="entry name" value="RIBOSOMAL PROTEIN S12 METHYLTHIOTRANSFERASE ACCESSORY FACTOR YCAO"/>
    <property type="match status" value="1"/>
</dbReference>